<dbReference type="RefSeq" id="WP_082244242.1">
    <property type="nucleotide sequence ID" value="NZ_CP016830.1"/>
</dbReference>
<evidence type="ECO:0008006" key="3">
    <source>
        <dbReference type="Google" id="ProtNLM"/>
    </source>
</evidence>
<reference evidence="1 2" key="1">
    <citation type="submission" date="2017-05" db="EMBL/GenBank/DDBJ databases">
        <authorList>
            <person name="Song R."/>
            <person name="Chenine A.L."/>
            <person name="Ruprecht R.M."/>
        </authorList>
    </citation>
    <scope>NUCLEOTIDE SEQUENCE [LARGE SCALE GENOMIC DNA]</scope>
    <source>
        <strain evidence="1">PD5205</strain>
    </source>
</reference>
<organism evidence="1 2">
    <name type="scientific">Xanthomonas fragariae</name>
    <dbReference type="NCBI Taxonomy" id="48664"/>
    <lineage>
        <taxon>Bacteria</taxon>
        <taxon>Pseudomonadati</taxon>
        <taxon>Pseudomonadota</taxon>
        <taxon>Gammaproteobacteria</taxon>
        <taxon>Lysobacterales</taxon>
        <taxon>Lysobacteraceae</taxon>
        <taxon>Xanthomonas</taxon>
    </lineage>
</organism>
<accession>A0A1Y6HHF8</accession>
<name>A0A1Y6HHF8_9XANT</name>
<sequence>MDLFSPVVSVDKLHPNFLNVIKPSRVGERAVVQGWAEGFPDRDGKFIKEFQSTFNSSFWEIYLHGVFKHYGFQMDWTKASPDFHLMTERGEVIVEAVTANAASGSIAEWEKAAPMTKGVLDKNFWPLNREAMIRLSNALSKKSRKYTESYSKLPHVKGRPFVIAVAPFEQPDFQFQYDRPIRALLYDDYVDETAFLKEPHLYPNGPPSVALGSIEKDNGATIDLGIFLDDQWEEISAVIFSCAATWGKAVAMSSHPALGCINTTWGGPEGPYPKSASMGKPSEKITDGLQVFHNPYAKYPLDPAIFRMPRVVQHYQDVEGYVHENHDDCLQFRNTFSINLK</sequence>
<dbReference type="EMBL" id="LT853885">
    <property type="protein sequence ID" value="SMR02949.1"/>
    <property type="molecule type" value="Genomic_DNA"/>
</dbReference>
<evidence type="ECO:0000313" key="2">
    <source>
        <dbReference type="Proteomes" id="UP000195953"/>
    </source>
</evidence>
<dbReference type="Proteomes" id="UP000195953">
    <property type="component" value="Chromosome 1"/>
</dbReference>
<gene>
    <name evidence="1" type="ORF">PD5205_01645</name>
</gene>
<dbReference type="AlphaFoldDB" id="A0A1Y6HHF8"/>
<evidence type="ECO:0000313" key="1">
    <source>
        <dbReference type="EMBL" id="SMR02949.1"/>
    </source>
</evidence>
<protein>
    <recommendedName>
        <fullName evidence="3">Glycosaminoglycan attachment site</fullName>
    </recommendedName>
</protein>
<dbReference type="OrthoDB" id="981968at2"/>
<proteinExistence type="predicted"/>